<proteinExistence type="predicted"/>
<name>A0ABZ3IXQ9_SPOA4</name>
<dbReference type="EMBL" id="CP155571">
    <property type="protein sequence ID" value="XFO70576.1"/>
    <property type="molecule type" value="Genomic_DNA"/>
</dbReference>
<evidence type="ECO:0000313" key="2">
    <source>
        <dbReference type="Proteomes" id="UP000216052"/>
    </source>
</evidence>
<dbReference type="Proteomes" id="UP000216052">
    <property type="component" value="Chromosome"/>
</dbReference>
<reference evidence="1" key="1">
    <citation type="submission" date="2024-05" db="EMBL/GenBank/DDBJ databases">
        <title>Isolation and characterization of Sporomusa carbonis sp. nov., a carboxydotrophic hydrogenogen in the genus of Sporomusa isolated from a charcoal burning pile.</title>
        <authorList>
            <person name="Boeer T."/>
            <person name="Rosenbaum F."/>
            <person name="Eysell L."/>
            <person name="Mueller V."/>
            <person name="Daniel R."/>
            <person name="Poehlein A."/>
        </authorList>
    </citation>
    <scope>NUCLEOTIDE SEQUENCE [LARGE SCALE GENOMIC DNA]</scope>
    <source>
        <strain evidence="1">DSM 3132</strain>
    </source>
</reference>
<keyword evidence="2" id="KW-1185">Reference proteome</keyword>
<evidence type="ECO:0008006" key="3">
    <source>
        <dbReference type="Google" id="ProtNLM"/>
    </source>
</evidence>
<dbReference type="InterPro" id="IPR015422">
    <property type="entry name" value="PyrdxlP-dep_Trfase_small"/>
</dbReference>
<dbReference type="InterPro" id="IPR015424">
    <property type="entry name" value="PyrdxlP-dep_Trfase"/>
</dbReference>
<protein>
    <recommendedName>
        <fullName evidence="3">Cysteine desulfurase</fullName>
    </recommendedName>
</protein>
<evidence type="ECO:0000313" key="1">
    <source>
        <dbReference type="EMBL" id="XFO70576.1"/>
    </source>
</evidence>
<dbReference type="Gene3D" id="3.90.1150.10">
    <property type="entry name" value="Aspartate Aminotransferase, domain 1"/>
    <property type="match status" value="1"/>
</dbReference>
<gene>
    <name evidence="1" type="ORF">SPACI_005750</name>
</gene>
<accession>A0ABZ3IXQ9</accession>
<sequence length="44" mass="4887">MLESLGLSRAMADSALRISFSPMNTKSDIDALIEALIEFIKSYH</sequence>
<dbReference type="SUPFAM" id="SSF53383">
    <property type="entry name" value="PLP-dependent transferases"/>
    <property type="match status" value="1"/>
</dbReference>
<organism evidence="1 2">
    <name type="scientific">Sporomusa acidovorans (strain ATCC 49682 / DSM 3132 / Mol)</name>
    <dbReference type="NCBI Taxonomy" id="1123286"/>
    <lineage>
        <taxon>Bacteria</taxon>
        <taxon>Bacillati</taxon>
        <taxon>Bacillota</taxon>
        <taxon>Negativicutes</taxon>
        <taxon>Selenomonadales</taxon>
        <taxon>Sporomusaceae</taxon>
        <taxon>Sporomusa</taxon>
    </lineage>
</organism>